<organism evidence="22 23">
    <name type="scientific">Folsomia candida</name>
    <name type="common">Springtail</name>
    <dbReference type="NCBI Taxonomy" id="158441"/>
    <lineage>
        <taxon>Eukaryota</taxon>
        <taxon>Metazoa</taxon>
        <taxon>Ecdysozoa</taxon>
        <taxon>Arthropoda</taxon>
        <taxon>Hexapoda</taxon>
        <taxon>Collembola</taxon>
        <taxon>Entomobryomorpha</taxon>
        <taxon>Isotomoidea</taxon>
        <taxon>Isotomidae</taxon>
        <taxon>Proisotominae</taxon>
        <taxon>Folsomia</taxon>
    </lineage>
</organism>
<comment type="subcellular location">
    <subcellularLocation>
        <location evidence="1">Nucleus speckle</location>
    </subcellularLocation>
</comment>
<dbReference type="GO" id="GO:0005681">
    <property type="term" value="C:spliceosomal complex"/>
    <property type="evidence" value="ECO:0007669"/>
    <property type="project" value="UniProtKB-KW"/>
</dbReference>
<feature type="region of interest" description="Disordered" evidence="18">
    <location>
        <begin position="1018"/>
        <end position="1037"/>
    </location>
</feature>
<dbReference type="GO" id="GO:0016607">
    <property type="term" value="C:nuclear speck"/>
    <property type="evidence" value="ECO:0007669"/>
    <property type="project" value="UniProtKB-SubCell"/>
</dbReference>
<evidence type="ECO:0000256" key="17">
    <source>
        <dbReference type="PROSITE-ProRule" id="PRU00552"/>
    </source>
</evidence>
<dbReference type="GO" id="GO:0003724">
    <property type="term" value="F:RNA helicase activity"/>
    <property type="evidence" value="ECO:0007669"/>
    <property type="project" value="UniProtKB-EC"/>
</dbReference>
<proteinExistence type="inferred from homology"/>
<feature type="region of interest" description="Disordered" evidence="18">
    <location>
        <begin position="1525"/>
        <end position="1729"/>
    </location>
</feature>
<evidence type="ECO:0000256" key="3">
    <source>
        <dbReference type="ARBA" id="ARBA00022664"/>
    </source>
</evidence>
<keyword evidence="23" id="KW-1185">Reference proteome</keyword>
<evidence type="ECO:0000256" key="7">
    <source>
        <dbReference type="ARBA" id="ARBA00022806"/>
    </source>
</evidence>
<dbReference type="SMART" id="SM00490">
    <property type="entry name" value="HELICc"/>
    <property type="match status" value="1"/>
</dbReference>
<feature type="compositionally biased region" description="Low complexity" evidence="18">
    <location>
        <begin position="1541"/>
        <end position="1552"/>
    </location>
</feature>
<dbReference type="FunFam" id="3.40.50.300:FF:000079">
    <property type="entry name" value="probable ATP-dependent RNA helicase DDX17"/>
    <property type="match status" value="1"/>
</dbReference>
<dbReference type="Gene3D" id="3.40.50.300">
    <property type="entry name" value="P-loop containing nucleotide triphosphate hydrolases"/>
    <property type="match status" value="2"/>
</dbReference>
<dbReference type="GO" id="GO:0003676">
    <property type="term" value="F:nucleic acid binding"/>
    <property type="evidence" value="ECO:0007669"/>
    <property type="project" value="InterPro"/>
</dbReference>
<feature type="compositionally biased region" description="Polar residues" evidence="18">
    <location>
        <begin position="1573"/>
        <end position="1584"/>
    </location>
</feature>
<evidence type="ECO:0000313" key="22">
    <source>
        <dbReference type="EMBL" id="OXA56466.1"/>
    </source>
</evidence>
<feature type="region of interest" description="Disordered" evidence="18">
    <location>
        <begin position="255"/>
        <end position="282"/>
    </location>
</feature>
<dbReference type="SMART" id="SM00487">
    <property type="entry name" value="DEXDc"/>
    <property type="match status" value="1"/>
</dbReference>
<keyword evidence="8" id="KW-0067">ATP-binding</keyword>
<dbReference type="PROSITE" id="PS51194">
    <property type="entry name" value="HELICASE_CTER"/>
    <property type="match status" value="1"/>
</dbReference>
<accession>A0A226EIT7</accession>
<feature type="compositionally biased region" description="Polar residues" evidence="18">
    <location>
        <begin position="1612"/>
        <end position="1624"/>
    </location>
</feature>
<gene>
    <name evidence="22" type="ORF">Fcan01_09501</name>
</gene>
<name>A0A226EIT7_FOLCA</name>
<keyword evidence="5" id="KW-0547">Nucleotide-binding</keyword>
<evidence type="ECO:0000256" key="4">
    <source>
        <dbReference type="ARBA" id="ARBA00022728"/>
    </source>
</evidence>
<evidence type="ECO:0000256" key="1">
    <source>
        <dbReference type="ARBA" id="ARBA00004324"/>
    </source>
</evidence>
<evidence type="ECO:0000256" key="2">
    <source>
        <dbReference type="ARBA" id="ARBA00012552"/>
    </source>
</evidence>
<feature type="compositionally biased region" description="Basic residues" evidence="18">
    <location>
        <begin position="34"/>
        <end position="43"/>
    </location>
</feature>
<keyword evidence="6" id="KW-0378">Hydrolase</keyword>
<evidence type="ECO:0000256" key="18">
    <source>
        <dbReference type="SAM" id="MobiDB-lite"/>
    </source>
</evidence>
<evidence type="ECO:0000256" key="6">
    <source>
        <dbReference type="ARBA" id="ARBA00022801"/>
    </source>
</evidence>
<protein>
    <recommendedName>
        <fullName evidence="15">Probable ATP-dependent RNA helicase DDX46</fullName>
        <ecNumber evidence="2">3.6.4.13</ecNumber>
    </recommendedName>
    <alternativeName>
        <fullName evidence="16">DEAD box protein 46</fullName>
    </alternativeName>
</protein>
<dbReference type="GO" id="GO:0010468">
    <property type="term" value="P:regulation of gene expression"/>
    <property type="evidence" value="ECO:0007669"/>
    <property type="project" value="UniProtKB-ARBA"/>
</dbReference>
<evidence type="ECO:0000256" key="16">
    <source>
        <dbReference type="ARBA" id="ARBA00050042"/>
    </source>
</evidence>
<keyword evidence="11" id="KW-0539">Nucleus</keyword>
<feature type="domain" description="Helicase ATP-binding" evidence="19">
    <location>
        <begin position="383"/>
        <end position="561"/>
    </location>
</feature>
<keyword evidence="3" id="KW-0507">mRNA processing</keyword>
<dbReference type="Proteomes" id="UP000198287">
    <property type="component" value="Unassembled WGS sequence"/>
</dbReference>
<dbReference type="InterPro" id="IPR001650">
    <property type="entry name" value="Helicase_C-like"/>
</dbReference>
<dbReference type="InterPro" id="IPR056149">
    <property type="entry name" value="PRP5/DDX46/KHDC4_KH"/>
</dbReference>
<dbReference type="CDD" id="cd22473">
    <property type="entry name" value="KH-I_DDX46"/>
    <property type="match status" value="1"/>
</dbReference>
<dbReference type="CDD" id="cd17953">
    <property type="entry name" value="DEADc_DDX46"/>
    <property type="match status" value="1"/>
</dbReference>
<feature type="compositionally biased region" description="Acidic residues" evidence="18">
    <location>
        <begin position="158"/>
        <end position="177"/>
    </location>
</feature>
<dbReference type="EMBL" id="LNIX01000004">
    <property type="protein sequence ID" value="OXA56466.1"/>
    <property type="molecule type" value="Genomic_DNA"/>
</dbReference>
<feature type="compositionally biased region" description="Polar residues" evidence="18">
    <location>
        <begin position="1650"/>
        <end position="1663"/>
    </location>
</feature>
<evidence type="ECO:0000256" key="13">
    <source>
        <dbReference type="ARBA" id="ARBA00047984"/>
    </source>
</evidence>
<dbReference type="InterPro" id="IPR011545">
    <property type="entry name" value="DEAD/DEAH_box_helicase_dom"/>
</dbReference>
<feature type="short sequence motif" description="Q motif" evidence="17">
    <location>
        <begin position="352"/>
        <end position="380"/>
    </location>
</feature>
<evidence type="ECO:0000256" key="15">
    <source>
        <dbReference type="ARBA" id="ARBA00050029"/>
    </source>
</evidence>
<feature type="compositionally biased region" description="Basic and acidic residues" evidence="18">
    <location>
        <begin position="255"/>
        <end position="264"/>
    </location>
</feature>
<reference evidence="22 23" key="1">
    <citation type="submission" date="2015-12" db="EMBL/GenBank/DDBJ databases">
        <title>The genome of Folsomia candida.</title>
        <authorList>
            <person name="Faddeeva A."/>
            <person name="Derks M.F."/>
            <person name="Anvar Y."/>
            <person name="Smit S."/>
            <person name="Van Straalen N."/>
            <person name="Roelofs D."/>
        </authorList>
    </citation>
    <scope>NUCLEOTIDE SEQUENCE [LARGE SCALE GENOMIC DNA]</scope>
    <source>
        <strain evidence="22 23">VU population</strain>
        <tissue evidence="22">Whole body</tissue>
    </source>
</reference>
<feature type="domain" description="DEAD-box RNA helicase Q" evidence="21">
    <location>
        <begin position="352"/>
        <end position="380"/>
    </location>
</feature>
<feature type="compositionally biased region" description="Basic and acidic residues" evidence="18">
    <location>
        <begin position="1554"/>
        <end position="1563"/>
    </location>
</feature>
<dbReference type="PROSITE" id="PS51195">
    <property type="entry name" value="Q_MOTIF"/>
    <property type="match status" value="1"/>
</dbReference>
<dbReference type="PROSITE" id="PS51192">
    <property type="entry name" value="HELICASE_ATP_BIND_1"/>
    <property type="match status" value="1"/>
</dbReference>
<dbReference type="GO" id="GO:0016787">
    <property type="term" value="F:hydrolase activity"/>
    <property type="evidence" value="ECO:0007669"/>
    <property type="project" value="UniProtKB-KW"/>
</dbReference>
<dbReference type="FunFam" id="3.40.50.300:FF:000584">
    <property type="entry name" value="probable ATP-dependent RNA helicase DDX46"/>
    <property type="match status" value="1"/>
</dbReference>
<comment type="similarity">
    <text evidence="12">Belongs to the DEAD box helicase family. DDX46/PRP5 subfamily.</text>
</comment>
<evidence type="ECO:0000259" key="20">
    <source>
        <dbReference type="PROSITE" id="PS51194"/>
    </source>
</evidence>
<evidence type="ECO:0000256" key="11">
    <source>
        <dbReference type="ARBA" id="ARBA00023242"/>
    </source>
</evidence>
<dbReference type="SUPFAM" id="SSF52540">
    <property type="entry name" value="P-loop containing nucleoside triphosphate hydrolases"/>
    <property type="match status" value="2"/>
</dbReference>
<dbReference type="Pfam" id="PF23469">
    <property type="entry name" value="KH_12"/>
    <property type="match status" value="1"/>
</dbReference>
<dbReference type="OrthoDB" id="196131at2759"/>
<dbReference type="InterPro" id="IPR000629">
    <property type="entry name" value="RNA-helicase_DEAD-box_CS"/>
</dbReference>
<evidence type="ECO:0000256" key="8">
    <source>
        <dbReference type="ARBA" id="ARBA00022840"/>
    </source>
</evidence>
<dbReference type="Pfam" id="PF00271">
    <property type="entry name" value="Helicase_C"/>
    <property type="match status" value="1"/>
</dbReference>
<keyword evidence="9" id="KW-0175">Coiled coil</keyword>
<feature type="domain" description="Helicase C-terminal" evidence="20">
    <location>
        <begin position="572"/>
        <end position="733"/>
    </location>
</feature>
<keyword evidence="10" id="KW-0508">mRNA splicing</keyword>
<comment type="caution">
    <text evidence="22">The sequence shown here is derived from an EMBL/GenBank/DDBJ whole genome shotgun (WGS) entry which is preliminary data.</text>
</comment>
<dbReference type="InterPro" id="IPR014001">
    <property type="entry name" value="Helicase_ATP-bd"/>
</dbReference>
<feature type="region of interest" description="Disordered" evidence="18">
    <location>
        <begin position="152"/>
        <end position="208"/>
    </location>
</feature>
<feature type="compositionally biased region" description="Acidic residues" evidence="18">
    <location>
        <begin position="1707"/>
        <end position="1729"/>
    </location>
</feature>
<dbReference type="Pfam" id="PF00270">
    <property type="entry name" value="DEAD"/>
    <property type="match status" value="1"/>
</dbReference>
<dbReference type="CDD" id="cd18787">
    <property type="entry name" value="SF2_C_DEAD"/>
    <property type="match status" value="1"/>
</dbReference>
<evidence type="ECO:0000313" key="23">
    <source>
        <dbReference type="Proteomes" id="UP000198287"/>
    </source>
</evidence>
<dbReference type="InterPro" id="IPR014014">
    <property type="entry name" value="RNA_helicase_DEAD_Q_motif"/>
</dbReference>
<evidence type="ECO:0000256" key="10">
    <source>
        <dbReference type="ARBA" id="ARBA00023187"/>
    </source>
</evidence>
<keyword evidence="4" id="KW-0747">Spliceosome</keyword>
<evidence type="ECO:0000256" key="14">
    <source>
        <dbReference type="ARBA" id="ARBA00049949"/>
    </source>
</evidence>
<feature type="compositionally biased region" description="Basic and acidic residues" evidence="18">
    <location>
        <begin position="102"/>
        <end position="121"/>
    </location>
</feature>
<evidence type="ECO:0000256" key="5">
    <source>
        <dbReference type="ARBA" id="ARBA00022741"/>
    </source>
</evidence>
<dbReference type="EC" id="3.6.4.13" evidence="2"/>
<feature type="compositionally biased region" description="Basic residues" evidence="18">
    <location>
        <begin position="1"/>
        <end position="11"/>
    </location>
</feature>
<evidence type="ECO:0000256" key="12">
    <source>
        <dbReference type="ARBA" id="ARBA00038511"/>
    </source>
</evidence>
<feature type="compositionally biased region" description="Basic and acidic residues" evidence="18">
    <location>
        <begin position="12"/>
        <end position="33"/>
    </location>
</feature>
<feature type="compositionally biased region" description="Polar residues" evidence="18">
    <location>
        <begin position="1692"/>
        <end position="1706"/>
    </location>
</feature>
<feature type="compositionally biased region" description="Polar residues" evidence="18">
    <location>
        <begin position="1026"/>
        <end position="1037"/>
    </location>
</feature>
<comment type="function">
    <text evidence="14">Component of the 17S U2 SnRNP complex of the spliceosome, a large ribonucleoprotein complex that removes introns from transcribed pre-mRNAs. The 17S U2 SnRNP complex (1) directly participates in early spliceosome assembly and (2) mediates recognition of the intron branch site during pre-mRNA splicing by promoting the selection of the pre-mRNA branch-site adenosine, the nucleophile for the first step of splicing. Within the 17S U2 SnRNP complex, DDX46 plays essential roles during assembly of pre-spliceosome and proofreading of the branch site.</text>
</comment>
<evidence type="ECO:0000259" key="19">
    <source>
        <dbReference type="PROSITE" id="PS51192"/>
    </source>
</evidence>
<evidence type="ECO:0000259" key="21">
    <source>
        <dbReference type="PROSITE" id="PS51195"/>
    </source>
</evidence>
<feature type="region of interest" description="Disordered" evidence="18">
    <location>
        <begin position="1"/>
        <end position="121"/>
    </location>
</feature>
<dbReference type="PANTHER" id="PTHR47958">
    <property type="entry name" value="ATP-DEPENDENT RNA HELICASE DBP3"/>
    <property type="match status" value="1"/>
</dbReference>
<dbReference type="PROSITE" id="PS00039">
    <property type="entry name" value="DEAD_ATP_HELICASE"/>
    <property type="match status" value="1"/>
</dbReference>
<sequence length="1848" mass="205810">MGKEKKRNYRSRSKDDRGERESRGGDRDRERQERRTRRSRSRSRSPFDNSREIGSKRSSKSSRKDRGDRSPLGRSRSRSPPPAKDKVRDNIAAFAAAAGSSDKVDDKESAQKKLEMEMQKRKERIEKWRAERREADLKKEILVKKEFLTNSRKKWTLDEDGDDDEEPSAPAEPDIEETLNNPPPGVGDEVEKEPPPKKMEVDEDEEDPLDAFMKSVQAEVRKVNVNVNNGVTTSQDGKAIVQKIVIVKAAPAKKTAENKNKGELMEQNQDGLEYSSEEETEDLDSISTNIAAKGKKDLMKVDHNAIEYESFTKSFYVEVPELARLTPGEVDAYRCELEGIRVKGKGCPKPIKVWAHAGLSKKEMSVLQKLAFEKPTPIQAQAVPAIMSGRDLIGIAKTGSGKTLAFLLPMFRHILDQPSLEETDGPIAIIMAPTRELCMQIGRDAKKFSKSLGLTVVCVYGGTGISEQIAELKRGAEIIVCTPGRMIDMLAANSGRVTNLRRVTYIVLDEADRMFDMGFEPQVMRIVDNVRPDRQTVMFSATFPRQMEALARRILNKPIEVQVGGRSVVCKDIDQHIVVLEDDMKFYKLLEVLGVYQEQGSIIVFVDKQENADSLLKDLMKAGYPCMSLHGGIDQYDRDSTITDFKSGKVRLLVATSVAARGLDVKDLILVVNYDCPNHYEDYVHRCGRTARAGNKGWAYTFLTPEQGRYAGDITRALELSGADVPPELTELWDTYKSQQELEGKKVKTGGGFSGKGFKFDESEAQQATEMRKFQKHALGLQDSDDEDIEGEIDQQIDMLIASKKSVKEVIAGAPTPSSIATPGAAGSSVPSTDKLELAKRVALKLTSSKNLGADSKAQMTAEAVMKGGIMNLTPKVTAKNVAEQLAAKLNDRLNYQRPEEGSGVGMDGLPFSIESTNPQVQKKYEEELEINDFPQQARWRITSKETLAQIGEYSEAGITVRGTFVQTGKQAPEGERKLYLAIESMSELAVSKAVNEVRRILKEEMLRIQASAHQSIGSKSRYKKSQQSEAMTQSPQNVTIKKILSTSMPNSENETSSIFEIPLELLGNLLDNYIPHQDKLRLREVHPYFRGLFDDYIGFKVTLDKEDASTKFDFVSGLAIRKLFIQNLTCHKSKRPLVFGEIFLYPQFIQEITIKGDIDVNLFNELIRFCVALKSLELCPGSNIVAKKSGTSKSNKHKRHVLPEIDIMSATSPEKYYLQKCRWVKLLLNQDSSESSDLNCEAVLSLMKSIRSPFLQRAVIQGWISERFSVSRLTLTAAEFLERNPRIESFFFGVIYEHLIDDDSPISEKDAKLEEFIQEKLRIAGDLVKVQKFGISTQSSGMILWKEFLRRQHHLVHVSFTVDLVEGIFRADMFRPSRHSLSQFILRGKFLTSFDFGWLEDCHNLKEICLHNIEPNEQTMSTDLHAVNMGTIPDGLESLVNNSTGNNAGETGLNVECLKLIFTCRTLESVLLVRFVAPNPIEAAELVAILQAMNDGQIHREVNVGGEVGHLLPVQEGDDFLVWDADDEPPPLIESPSLNSVEETASSSSFSKKVKDDAKGEAILDSDDATAQPGTSTPTQDISNAKLDEATSPTVISADETVPNNFDPWVQQRSNNLRPISNNDDAKQFPEITNVEPNLLPEIDEKSKITGSSGVTTVNELQPLSPPPPTDKDDAPPPPQPSFDENDNLDNVDSTSQIEPVTDSTNDWETDDDAASELDDEGEDGDWEDLESDATYSLIDSDDEGVYDLDLDELNLDVLEQVAEAQIAAGGQDNVQLILNLQNENDLQEMLGMLGPVAGNANLNNIQLGFILDGVIDIQAVDAKRSRWVAVEDDEGHLTYTLKISID</sequence>
<dbReference type="GO" id="GO:0005524">
    <property type="term" value="F:ATP binding"/>
    <property type="evidence" value="ECO:0007669"/>
    <property type="project" value="UniProtKB-KW"/>
</dbReference>
<comment type="catalytic activity">
    <reaction evidence="13">
        <text>ATP + H2O = ADP + phosphate + H(+)</text>
        <dbReference type="Rhea" id="RHEA:13065"/>
        <dbReference type="ChEBI" id="CHEBI:15377"/>
        <dbReference type="ChEBI" id="CHEBI:15378"/>
        <dbReference type="ChEBI" id="CHEBI:30616"/>
        <dbReference type="ChEBI" id="CHEBI:43474"/>
        <dbReference type="ChEBI" id="CHEBI:456216"/>
        <dbReference type="EC" id="3.6.4.13"/>
    </reaction>
</comment>
<keyword evidence="7 22" id="KW-0347">Helicase</keyword>
<feature type="compositionally biased region" description="Basic and acidic residues" evidence="18">
    <location>
        <begin position="62"/>
        <end position="71"/>
    </location>
</feature>
<dbReference type="GO" id="GO:0000398">
    <property type="term" value="P:mRNA splicing, via spliceosome"/>
    <property type="evidence" value="ECO:0007669"/>
    <property type="project" value="UniProtKB-ARBA"/>
</dbReference>
<evidence type="ECO:0000256" key="9">
    <source>
        <dbReference type="ARBA" id="ARBA00023054"/>
    </source>
</evidence>
<dbReference type="InterPro" id="IPR027417">
    <property type="entry name" value="P-loop_NTPase"/>
</dbReference>
<dbReference type="STRING" id="158441.A0A226EIT7"/>